<sequence length="338" mass="38151">MATTQTALDLISSADLTPTEHLLLKHFVESAVDSERAARYLLSRVSQSDGAEDDTESSLRHFKRDLRKLITRLTKFDKIPKYISTLVRSRDGPRCFITKNEHGPEKSTVETAYVIPPSLLHNLESEEEGRLYAILESFLTPSYIGRLRDVLCSKNDISILQNVWLLSPSVHRAFRAGHVTMRTLAQVQGQWTAESEPENPFQPIRCCLQKSYPEECSGLFLGDGSEPQVPMHFFTVLPDKNALPLPSSFLFDVHYRLATALHLFSIEDKIARDWPRTQSNYPKDFLSAMALDTALGPHTMLSVTNESWTLSLRAFTVSWCPSGAFWVSYQALCPLSSK</sequence>
<evidence type="ECO:0000313" key="1">
    <source>
        <dbReference type="EMBL" id="KKA24877.1"/>
    </source>
</evidence>
<dbReference type="GeneID" id="25313444"/>
<name>A0A0F4Z2Z2_RASE3</name>
<accession>A0A0F4Z2Z2</accession>
<dbReference type="OrthoDB" id="2906425at2759"/>
<proteinExistence type="predicted"/>
<organism evidence="1 2">
    <name type="scientific">Rasamsonia emersonii (strain ATCC 16479 / CBS 393.64 / IMI 116815)</name>
    <dbReference type="NCBI Taxonomy" id="1408163"/>
    <lineage>
        <taxon>Eukaryota</taxon>
        <taxon>Fungi</taxon>
        <taxon>Dikarya</taxon>
        <taxon>Ascomycota</taxon>
        <taxon>Pezizomycotina</taxon>
        <taxon>Eurotiomycetes</taxon>
        <taxon>Eurotiomycetidae</taxon>
        <taxon>Eurotiales</taxon>
        <taxon>Trichocomaceae</taxon>
        <taxon>Rasamsonia</taxon>
    </lineage>
</organism>
<dbReference type="AlphaFoldDB" id="A0A0F4Z2Z2"/>
<dbReference type="STRING" id="1408163.A0A0F4Z2Z2"/>
<evidence type="ECO:0000313" key="2">
    <source>
        <dbReference type="Proteomes" id="UP000053958"/>
    </source>
</evidence>
<dbReference type="Proteomes" id="UP000053958">
    <property type="component" value="Unassembled WGS sequence"/>
</dbReference>
<comment type="caution">
    <text evidence="1">The sequence shown here is derived from an EMBL/GenBank/DDBJ whole genome shotgun (WGS) entry which is preliminary data.</text>
</comment>
<dbReference type="EMBL" id="LASV01000045">
    <property type="protein sequence ID" value="KKA24877.1"/>
    <property type="molecule type" value="Genomic_DNA"/>
</dbReference>
<reference evidence="1 2" key="1">
    <citation type="submission" date="2015-04" db="EMBL/GenBank/DDBJ databases">
        <authorList>
            <person name="Heijne W.H."/>
            <person name="Fedorova N.D."/>
            <person name="Nierman W.C."/>
            <person name="Vollebregt A.W."/>
            <person name="Zhao Z."/>
            <person name="Wu L."/>
            <person name="Kumar M."/>
            <person name="Stam H."/>
            <person name="van den Berg M.A."/>
            <person name="Pel H.J."/>
        </authorList>
    </citation>
    <scope>NUCLEOTIDE SEQUENCE [LARGE SCALE GENOMIC DNA]</scope>
    <source>
        <strain evidence="1 2">CBS 393.64</strain>
    </source>
</reference>
<gene>
    <name evidence="1" type="ORF">T310_1093</name>
</gene>
<protein>
    <submittedName>
        <fullName evidence="1">Uncharacterized protein</fullName>
    </submittedName>
</protein>
<dbReference type="RefSeq" id="XP_013331489.1">
    <property type="nucleotide sequence ID" value="XM_013476035.1"/>
</dbReference>
<keyword evidence="2" id="KW-1185">Reference proteome</keyword>